<organism evidence="2 3">
    <name type="scientific">Bradyrhizobium pachyrhizi</name>
    <dbReference type="NCBI Taxonomy" id="280333"/>
    <lineage>
        <taxon>Bacteria</taxon>
        <taxon>Pseudomonadati</taxon>
        <taxon>Pseudomonadota</taxon>
        <taxon>Alphaproteobacteria</taxon>
        <taxon>Hyphomicrobiales</taxon>
        <taxon>Nitrobacteraceae</taxon>
        <taxon>Bradyrhizobium</taxon>
    </lineage>
</organism>
<dbReference type="Pfam" id="PF12706">
    <property type="entry name" value="Lactamase_B_2"/>
    <property type="match status" value="1"/>
</dbReference>
<dbReference type="NCBIfam" id="NF002558">
    <property type="entry name" value="PRK02126.1"/>
    <property type="match status" value="1"/>
</dbReference>
<keyword evidence="2" id="KW-0378">Hydrolase</keyword>
<reference evidence="2 3" key="1">
    <citation type="submission" date="2019-12" db="EMBL/GenBank/DDBJ databases">
        <title>Draft genome sequences Bradyrhizobium cajani AMBPC1010, Bradyrhizobium pachyrhizi AMBPC1040 and Bradyrhizobium yuanmingense ALSPC3051, three plant growth promoting strains isolated from nodules of Cajanus cajan L. in Dominican Republic.</title>
        <authorList>
            <person name="Flores-Felix J.D."/>
            <person name="Araujo J."/>
            <person name="Diaz-Alcantara C."/>
            <person name="Gonzalez-Andres F."/>
            <person name="Velazquez E."/>
        </authorList>
    </citation>
    <scope>NUCLEOTIDE SEQUENCE [LARGE SCALE GENOMIC DNA]</scope>
    <source>
        <strain evidence="2 3">1040</strain>
    </source>
</reference>
<keyword evidence="3" id="KW-1185">Reference proteome</keyword>
<dbReference type="PANTHER" id="PTHR46018">
    <property type="entry name" value="ZINC PHOSPHODIESTERASE ELAC PROTEIN 1"/>
    <property type="match status" value="1"/>
</dbReference>
<feature type="domain" description="Metallo-beta-lactamase" evidence="1">
    <location>
        <begin position="239"/>
        <end position="311"/>
    </location>
</feature>
<gene>
    <name evidence="2" type="ORF">GPL21_05900</name>
</gene>
<dbReference type="PANTHER" id="PTHR46018:SF7">
    <property type="entry name" value="RIBONUCLEASE Z"/>
    <property type="match status" value="1"/>
</dbReference>
<evidence type="ECO:0000259" key="1">
    <source>
        <dbReference type="Pfam" id="PF12706"/>
    </source>
</evidence>
<dbReference type="RefSeq" id="WP_157341712.1">
    <property type="nucleotide sequence ID" value="NZ_WQNF01000003.1"/>
</dbReference>
<dbReference type="Proteomes" id="UP000436468">
    <property type="component" value="Unassembled WGS sequence"/>
</dbReference>
<dbReference type="Gene3D" id="3.60.15.10">
    <property type="entry name" value="Ribonuclease Z/Hydroxyacylglutathione hydrolase-like"/>
    <property type="match status" value="1"/>
</dbReference>
<dbReference type="InterPro" id="IPR001279">
    <property type="entry name" value="Metallo-B-lactamas"/>
</dbReference>
<name>A0A844SGH7_9BRAD</name>
<evidence type="ECO:0000313" key="3">
    <source>
        <dbReference type="Proteomes" id="UP000436468"/>
    </source>
</evidence>
<accession>A0A844SGH7</accession>
<proteinExistence type="predicted"/>
<dbReference type="EMBL" id="WQNF01000003">
    <property type="protein sequence ID" value="MVT64646.1"/>
    <property type="molecule type" value="Genomic_DNA"/>
</dbReference>
<dbReference type="SUPFAM" id="SSF56281">
    <property type="entry name" value="Metallo-hydrolase/oxidoreductase"/>
    <property type="match status" value="1"/>
</dbReference>
<dbReference type="AlphaFoldDB" id="A0A844SGH7"/>
<dbReference type="GO" id="GO:0042781">
    <property type="term" value="F:3'-tRNA processing endoribonuclease activity"/>
    <property type="evidence" value="ECO:0007669"/>
    <property type="project" value="UniProtKB-EC"/>
</dbReference>
<evidence type="ECO:0000313" key="2">
    <source>
        <dbReference type="EMBL" id="MVT64646.1"/>
    </source>
</evidence>
<sequence length="339" mass="37887">MRPLFHPNLVNGRYGDPTVYVETLFERRSLLFDIGEIFSLPPRKLRRIEQVFVSHEHVDHFVGFDHLLRLLVGHEKSVQLFGPSGFTERVFHKLQAYRWNLVETYSSDLVFVVNELEAANSILSTRFRLRKAFVAEASVSRKTVAGVICDEPTHRVSAVILEHGTPCLAFALQEAAHVNVWKNRLLERGLPVGPWLRSLKQAVVERRADDYLIKIDGSAVSDNRLVPLGALRDLLTVTVGQKVGYVTDVADTPANRGAIVALVQNADILFIEAAFAGADDALARHRAHLTTTAAGEIAREANVRRVEPFHFSPRYVGEQQRMLAEVMAAFRGGSLLDHA</sequence>
<comment type="caution">
    <text evidence="2">The sequence shown here is derived from an EMBL/GenBank/DDBJ whole genome shotgun (WGS) entry which is preliminary data.</text>
</comment>
<protein>
    <submittedName>
        <fullName evidence="2">Ribonuclease Z</fullName>
        <ecNumber evidence="2">3.1.26.11</ecNumber>
    </submittedName>
</protein>
<dbReference type="InterPro" id="IPR036866">
    <property type="entry name" value="RibonucZ/Hydroxyglut_hydro"/>
</dbReference>
<dbReference type="EC" id="3.1.26.11" evidence="2"/>